<name>A0A6A6ZEL3_9PLEO</name>
<feature type="compositionally biased region" description="Acidic residues" evidence="1">
    <location>
        <begin position="1278"/>
        <end position="1289"/>
    </location>
</feature>
<keyword evidence="2" id="KW-1133">Transmembrane helix</keyword>
<evidence type="ECO:0000313" key="4">
    <source>
        <dbReference type="Proteomes" id="UP000799424"/>
    </source>
</evidence>
<dbReference type="PANTHER" id="PTHR37544">
    <property type="entry name" value="SPRAY-RELATED"/>
    <property type="match status" value="1"/>
</dbReference>
<organism evidence="3 4">
    <name type="scientific">Ophiobolus disseminans</name>
    <dbReference type="NCBI Taxonomy" id="1469910"/>
    <lineage>
        <taxon>Eukaryota</taxon>
        <taxon>Fungi</taxon>
        <taxon>Dikarya</taxon>
        <taxon>Ascomycota</taxon>
        <taxon>Pezizomycotina</taxon>
        <taxon>Dothideomycetes</taxon>
        <taxon>Pleosporomycetidae</taxon>
        <taxon>Pleosporales</taxon>
        <taxon>Pleosporineae</taxon>
        <taxon>Phaeosphaeriaceae</taxon>
        <taxon>Ophiobolus</taxon>
    </lineage>
</organism>
<accession>A0A6A6ZEL3</accession>
<dbReference type="InterPro" id="IPR021840">
    <property type="entry name" value="DUF3433"/>
</dbReference>
<feature type="transmembrane region" description="Helical" evidence="2">
    <location>
        <begin position="1100"/>
        <end position="1117"/>
    </location>
</feature>
<feature type="region of interest" description="Disordered" evidence="1">
    <location>
        <begin position="1278"/>
        <end position="1305"/>
    </location>
</feature>
<feature type="region of interest" description="Disordered" evidence="1">
    <location>
        <begin position="1205"/>
        <end position="1258"/>
    </location>
</feature>
<feature type="transmembrane region" description="Helical" evidence="2">
    <location>
        <begin position="54"/>
        <end position="75"/>
    </location>
</feature>
<evidence type="ECO:0000256" key="2">
    <source>
        <dbReference type="SAM" id="Phobius"/>
    </source>
</evidence>
<reference evidence="3" key="1">
    <citation type="journal article" date="2020" name="Stud. Mycol.">
        <title>101 Dothideomycetes genomes: a test case for predicting lifestyles and emergence of pathogens.</title>
        <authorList>
            <person name="Haridas S."/>
            <person name="Albert R."/>
            <person name="Binder M."/>
            <person name="Bloem J."/>
            <person name="Labutti K."/>
            <person name="Salamov A."/>
            <person name="Andreopoulos B."/>
            <person name="Baker S."/>
            <person name="Barry K."/>
            <person name="Bills G."/>
            <person name="Bluhm B."/>
            <person name="Cannon C."/>
            <person name="Castanera R."/>
            <person name="Culley D."/>
            <person name="Daum C."/>
            <person name="Ezra D."/>
            <person name="Gonzalez J."/>
            <person name="Henrissat B."/>
            <person name="Kuo A."/>
            <person name="Liang C."/>
            <person name="Lipzen A."/>
            <person name="Lutzoni F."/>
            <person name="Magnuson J."/>
            <person name="Mondo S."/>
            <person name="Nolan M."/>
            <person name="Ohm R."/>
            <person name="Pangilinan J."/>
            <person name="Park H.-J."/>
            <person name="Ramirez L."/>
            <person name="Alfaro M."/>
            <person name="Sun H."/>
            <person name="Tritt A."/>
            <person name="Yoshinaga Y."/>
            <person name="Zwiers L.-H."/>
            <person name="Turgeon B."/>
            <person name="Goodwin S."/>
            <person name="Spatafora J."/>
            <person name="Crous P."/>
            <person name="Grigoriev I."/>
        </authorList>
    </citation>
    <scope>NUCLEOTIDE SEQUENCE</scope>
    <source>
        <strain evidence="3">CBS 113818</strain>
    </source>
</reference>
<keyword evidence="4" id="KW-1185">Reference proteome</keyword>
<dbReference type="PANTHER" id="PTHR37544:SF1">
    <property type="entry name" value="PHOSPHORIBOSYLAMINOIMIDAZOLE-SUCCINOCARBOXAMIDE SYNTHASE"/>
    <property type="match status" value="1"/>
</dbReference>
<dbReference type="OrthoDB" id="3912677at2759"/>
<feature type="transmembrane region" description="Helical" evidence="2">
    <location>
        <begin position="658"/>
        <end position="678"/>
    </location>
</feature>
<proteinExistence type="predicted"/>
<feature type="transmembrane region" description="Helical" evidence="2">
    <location>
        <begin position="158"/>
        <end position="183"/>
    </location>
</feature>
<feature type="transmembrane region" description="Helical" evidence="2">
    <location>
        <begin position="619"/>
        <end position="638"/>
    </location>
</feature>
<protein>
    <submittedName>
        <fullName evidence="3">Uncharacterized protein</fullName>
    </submittedName>
</protein>
<gene>
    <name evidence="3" type="ORF">CC86DRAFT_412858</name>
</gene>
<feature type="compositionally biased region" description="Basic and acidic residues" evidence="1">
    <location>
        <begin position="1235"/>
        <end position="1255"/>
    </location>
</feature>
<dbReference type="Proteomes" id="UP000799424">
    <property type="component" value="Unassembled WGS sequence"/>
</dbReference>
<sequence>MAHDGAEVHQLLVLPKDTIHSDASNKVSKTSSSNSKTSGPPMLWVPTILKPTSLAIFVVTFVGIAIALPVLYAVSERNQGISAPDARYHYLWSYGPTVVFTLIAAFWSRLDYRFKQLTPWRTMQVCTGHATSAESICLDYVSPWSFKVLHRSIRAGHWMVALSVAGNLLLTLMIVVSTGLFSLQQTTLSLRTQITVQESFNYSGIALNSSTMLSDAPLAFSYGAQYLNLSLPYGTTENYLFPRFNVSQAASTSYKTNDIIRADMEILAFDVQCERASIALSPQRYNSGLREARPPLWEVNVTLSTPSCSFKKAGQLAGPSFGAGNAPGIFDMWNTKCNDEASIAALTRTNSSEGESLSFFTNRGNGTGRYHFDGIICTPNYNLTRASITYHGTPGNANAKTDIDIPATASASKLKGLTNSNLTSAIWRPGPYGIVNAVINATSANTPNNLNDIGNLERVLRAAHNIAGIQIAKEKLLVQDEYTTEGFITRVEQRLFVRALSFGLLEASSVLLAGITVITWFLGSSGVCSRDPGSIGGIATILARSHTFMQRLEGLGLARSSDLRRIFQDLRFKTTTETQRDFSTFRIHCVDDTGIAESTANKIVPKKPRKWWQPFSTSLYTRALVLLLPIAVIILLEILHRRSKTPSGIALLPDSNKYVRYTWVYMPAVVMVIIRLTFDTAAFAIKMFQPYCNLRIGGYSSRKTLMLDQLGQTTVQNLWEAFRVRQISIAAISMAMMLAPFLTVVVSGLYVVEVANIERVATVQQSSVWIGNVTRNGYLNIPRIDKSDFSQLTPGMILTANLPYPRWTHGPFVFPTVKLQDNEVAAGDQSSSKVIAILPALRISLNCAEIPQSSLNVSFARFTNYIQFDSSKAVAPDCSGPGPWTCSDSLSAETGRRLQPGGLFDCYAGGWLGVANRTHRDQPGCPTVGYAVGRLAEYGRAADVTAVHCRPVVEEVDVETHFILPDYDIDSTRPPQAIESTARIFLDAYPLVSRISFLNIATDASTNSLNTWFKAIIYGTDGIPESKLLGQSNIDNMIRGLERVIGLMVTQDFNSFARSTTPLASPSVNATRPTYFPVYNATITSSDRSKLVQNTASTRVIQALLGGMVLCAIIAFLKQDTRRVLPKNPCSIVAVASLLAGSDWVKDDSFPPGAEYSTDKELTMIMGTRACSMGWWKRGEKWRFGIDVGQYDAKHLDDSLVLDETVESEEEQDLGRGSYATEQDDTAGMAPGGPEDGREADTRSSLHESLRRDSLGHVYTVATEAARGSTWENLQTIELDELPDREQEDTQSMVRRDDERRERSQ</sequence>
<feature type="compositionally biased region" description="Basic and acidic residues" evidence="1">
    <location>
        <begin position="1294"/>
        <end position="1305"/>
    </location>
</feature>
<dbReference type="EMBL" id="MU006244">
    <property type="protein sequence ID" value="KAF2819551.1"/>
    <property type="molecule type" value="Genomic_DNA"/>
</dbReference>
<evidence type="ECO:0000313" key="3">
    <source>
        <dbReference type="EMBL" id="KAF2819551.1"/>
    </source>
</evidence>
<feature type="transmembrane region" description="Helical" evidence="2">
    <location>
        <begin position="727"/>
        <end position="752"/>
    </location>
</feature>
<keyword evidence="2" id="KW-0812">Transmembrane</keyword>
<dbReference type="Pfam" id="PF11915">
    <property type="entry name" value="DUF3433"/>
    <property type="match status" value="2"/>
</dbReference>
<keyword evidence="2" id="KW-0472">Membrane</keyword>
<evidence type="ECO:0000256" key="1">
    <source>
        <dbReference type="SAM" id="MobiDB-lite"/>
    </source>
</evidence>
<feature type="transmembrane region" description="Helical" evidence="2">
    <location>
        <begin position="499"/>
        <end position="522"/>
    </location>
</feature>
<feature type="transmembrane region" description="Helical" evidence="2">
    <location>
        <begin position="87"/>
        <end position="107"/>
    </location>
</feature>